<dbReference type="Pfam" id="PF01584">
    <property type="entry name" value="CheW"/>
    <property type="match status" value="1"/>
</dbReference>
<dbReference type="PANTHER" id="PTHR22617:SF23">
    <property type="entry name" value="CHEMOTAXIS PROTEIN CHEW"/>
    <property type="match status" value="1"/>
</dbReference>
<dbReference type="InterPro" id="IPR002545">
    <property type="entry name" value="CheW-lke_dom"/>
</dbReference>
<gene>
    <name evidence="2" type="ORF">ACE5IX_11165</name>
</gene>
<dbReference type="PANTHER" id="PTHR22617">
    <property type="entry name" value="CHEMOTAXIS SENSOR HISTIDINE KINASE-RELATED"/>
    <property type="match status" value="1"/>
</dbReference>
<evidence type="ECO:0000313" key="3">
    <source>
        <dbReference type="Proteomes" id="UP001580391"/>
    </source>
</evidence>
<dbReference type="Gene3D" id="2.30.30.40">
    <property type="entry name" value="SH3 Domains"/>
    <property type="match status" value="1"/>
</dbReference>
<dbReference type="Gene3D" id="2.40.50.180">
    <property type="entry name" value="CheA-289, Domain 4"/>
    <property type="match status" value="1"/>
</dbReference>
<dbReference type="RefSeq" id="WP_016545691.1">
    <property type="nucleotide sequence ID" value="NZ_JBHILI010000006.1"/>
</dbReference>
<organism evidence="2 3">
    <name type="scientific">Leptospira wolffii</name>
    <dbReference type="NCBI Taxonomy" id="409998"/>
    <lineage>
        <taxon>Bacteria</taxon>
        <taxon>Pseudomonadati</taxon>
        <taxon>Spirochaetota</taxon>
        <taxon>Spirochaetia</taxon>
        <taxon>Leptospirales</taxon>
        <taxon>Leptospiraceae</taxon>
        <taxon>Leptospira</taxon>
    </lineage>
</organism>
<name>A0ABV5BP45_9LEPT</name>
<dbReference type="Proteomes" id="UP001580391">
    <property type="component" value="Unassembled WGS sequence"/>
</dbReference>
<accession>A0ABV5BP45</accession>
<dbReference type="InterPro" id="IPR039315">
    <property type="entry name" value="CheW"/>
</dbReference>
<proteinExistence type="predicted"/>
<reference evidence="2 3" key="1">
    <citation type="submission" date="2024-09" db="EMBL/GenBank/DDBJ databases">
        <title>Taxonomic and Genotyping Characterization of Leptospira Strains isolated from Multiple Sources in Colombia highlights the importance of intermediate species.</title>
        <authorList>
            <person name="Torres Higuera L."/>
            <person name="Rojas Tapias D."/>
            <person name="Jimenez Velasquez S."/>
            <person name="Renjifo Ibanez C."/>
        </authorList>
    </citation>
    <scope>NUCLEOTIDE SEQUENCE [LARGE SCALE GENOMIC DNA]</scope>
    <source>
        <strain evidence="2 3">Lep080</strain>
    </source>
</reference>
<protein>
    <submittedName>
        <fullName evidence="2">Chemotaxis protein CheW</fullName>
    </submittedName>
</protein>
<feature type="domain" description="CheW-like" evidence="1">
    <location>
        <begin position="6"/>
        <end position="146"/>
    </location>
</feature>
<sequence length="146" mass="16484">METVKTRQYLSFYLGTEIYGIQLEGCKEVDHNKKILKVPHAPSYIEGIVNLRGDLVTILNLSSLFGKPQTISNQKYSLIRLKGKKETFAILSDSVSDIIEVSDNALEACPSHLSEKESRFIRCVSVLENGTLIILNQEELLRLEDE</sequence>
<evidence type="ECO:0000313" key="2">
    <source>
        <dbReference type="EMBL" id="MFB5737072.1"/>
    </source>
</evidence>
<dbReference type="SMART" id="SM00260">
    <property type="entry name" value="CheW"/>
    <property type="match status" value="1"/>
</dbReference>
<evidence type="ECO:0000259" key="1">
    <source>
        <dbReference type="PROSITE" id="PS50851"/>
    </source>
</evidence>
<dbReference type="SUPFAM" id="SSF50341">
    <property type="entry name" value="CheW-like"/>
    <property type="match status" value="1"/>
</dbReference>
<dbReference type="PROSITE" id="PS50851">
    <property type="entry name" value="CHEW"/>
    <property type="match status" value="1"/>
</dbReference>
<dbReference type="InterPro" id="IPR036061">
    <property type="entry name" value="CheW-like_dom_sf"/>
</dbReference>
<dbReference type="EMBL" id="JBHILJ010000005">
    <property type="protein sequence ID" value="MFB5737072.1"/>
    <property type="molecule type" value="Genomic_DNA"/>
</dbReference>
<keyword evidence="3" id="KW-1185">Reference proteome</keyword>
<comment type="caution">
    <text evidence="2">The sequence shown here is derived from an EMBL/GenBank/DDBJ whole genome shotgun (WGS) entry which is preliminary data.</text>
</comment>